<evidence type="ECO:0000259" key="1">
    <source>
        <dbReference type="Pfam" id="PF18545"/>
    </source>
</evidence>
<sequence length="106" mass="11261">MNNTSIGSTDNGFDESVSIAVITAVSTRRGVAPTELPPLYEWIDPDALDALFEPTRRGGPRCGELEFTYDGHDITVTHGDCLEIAIDGTLAAEPARVAADTSQPEA</sequence>
<protein>
    <recommendedName>
        <fullName evidence="1">Halobacterial output domain-containing protein</fullName>
    </recommendedName>
</protein>
<gene>
    <name evidence="2" type="ORF">C496_05987</name>
</gene>
<organism evidence="2 3">
    <name type="scientific">Natronorubrum tibetense GA33</name>
    <dbReference type="NCBI Taxonomy" id="1114856"/>
    <lineage>
        <taxon>Archaea</taxon>
        <taxon>Methanobacteriati</taxon>
        <taxon>Methanobacteriota</taxon>
        <taxon>Stenosarchaea group</taxon>
        <taxon>Halobacteria</taxon>
        <taxon>Halobacteriales</taxon>
        <taxon>Natrialbaceae</taxon>
        <taxon>Natronorubrum</taxon>
    </lineage>
</organism>
<evidence type="ECO:0000313" key="2">
    <source>
        <dbReference type="EMBL" id="ELY42860.1"/>
    </source>
</evidence>
<keyword evidence="3" id="KW-1185">Reference proteome</keyword>
<reference evidence="2 3" key="1">
    <citation type="journal article" date="2014" name="PLoS Genet.">
        <title>Phylogenetically driven sequencing of extremely halophilic archaea reveals strategies for static and dynamic osmo-response.</title>
        <authorList>
            <person name="Becker E.A."/>
            <person name="Seitzer P.M."/>
            <person name="Tritt A."/>
            <person name="Larsen D."/>
            <person name="Krusor M."/>
            <person name="Yao A.I."/>
            <person name="Wu D."/>
            <person name="Madern D."/>
            <person name="Eisen J.A."/>
            <person name="Darling A.E."/>
            <person name="Facciotti M.T."/>
        </authorList>
    </citation>
    <scope>NUCLEOTIDE SEQUENCE [LARGE SCALE GENOMIC DNA]</scope>
    <source>
        <strain evidence="2 3">GA33</strain>
    </source>
</reference>
<dbReference type="AlphaFoldDB" id="L9W079"/>
<comment type="caution">
    <text evidence="2">The sequence shown here is derived from an EMBL/GenBank/DDBJ whole genome shotgun (WGS) entry which is preliminary data.</text>
</comment>
<evidence type="ECO:0000313" key="3">
    <source>
        <dbReference type="Proteomes" id="UP000011599"/>
    </source>
</evidence>
<accession>L9W079</accession>
<dbReference type="InterPro" id="IPR040624">
    <property type="entry name" value="HalOD1"/>
</dbReference>
<dbReference type="EMBL" id="AOHW01000022">
    <property type="protein sequence ID" value="ELY42860.1"/>
    <property type="molecule type" value="Genomic_DNA"/>
</dbReference>
<feature type="domain" description="Halobacterial output" evidence="1">
    <location>
        <begin position="14"/>
        <end position="84"/>
    </location>
</feature>
<dbReference type="RefSeq" id="WP_006089017.1">
    <property type="nucleotide sequence ID" value="NZ_AOHW01000022.1"/>
</dbReference>
<name>L9W079_9EURY</name>
<dbReference type="Proteomes" id="UP000011599">
    <property type="component" value="Unassembled WGS sequence"/>
</dbReference>
<proteinExistence type="predicted"/>
<dbReference type="eggNOG" id="arCOG09008">
    <property type="taxonomic scope" value="Archaea"/>
</dbReference>
<dbReference type="PATRIC" id="fig|1114856.3.peg.1248"/>
<dbReference type="Pfam" id="PF18545">
    <property type="entry name" value="HalOD1"/>
    <property type="match status" value="1"/>
</dbReference>
<dbReference type="OrthoDB" id="271604at2157"/>